<name>A0AAD9JSE3_RIDPI</name>
<gene>
    <name evidence="2" type="ORF">NP493_1857g00008</name>
</gene>
<dbReference type="Pfam" id="PF10300">
    <property type="entry name" value="Iml2-TPR_39"/>
    <property type="match status" value="1"/>
</dbReference>
<dbReference type="AlphaFoldDB" id="A0AAD9JSE3"/>
<evidence type="ECO:0000256" key="1">
    <source>
        <dbReference type="SAM" id="Coils"/>
    </source>
</evidence>
<protein>
    <recommendedName>
        <fullName evidence="4">Tetratricopeptide repeat protein 39B</fullName>
    </recommendedName>
</protein>
<comment type="caution">
    <text evidence="2">The sequence shown here is derived from an EMBL/GenBank/DDBJ whole genome shotgun (WGS) entry which is preliminary data.</text>
</comment>
<dbReference type="PANTHER" id="PTHR31859">
    <property type="entry name" value="TETRATRICOPEPTIDE REPEAT PROTEIN 39 FAMILY MEMBER"/>
    <property type="match status" value="1"/>
</dbReference>
<feature type="coiled-coil region" evidence="1">
    <location>
        <begin position="195"/>
        <end position="222"/>
    </location>
</feature>
<dbReference type="SUPFAM" id="SSF48452">
    <property type="entry name" value="TPR-like"/>
    <property type="match status" value="1"/>
</dbReference>
<evidence type="ECO:0000313" key="2">
    <source>
        <dbReference type="EMBL" id="KAK2157723.1"/>
    </source>
</evidence>
<dbReference type="EMBL" id="JAODUO010001854">
    <property type="protein sequence ID" value="KAK2157723.1"/>
    <property type="molecule type" value="Genomic_DNA"/>
</dbReference>
<evidence type="ECO:0008006" key="4">
    <source>
        <dbReference type="Google" id="ProtNLM"/>
    </source>
</evidence>
<accession>A0AAD9JSE3</accession>
<dbReference type="Proteomes" id="UP001209878">
    <property type="component" value="Unassembled WGS sequence"/>
</dbReference>
<dbReference type="PANTHER" id="PTHR31859:SF9">
    <property type="entry name" value="TETRATRICOPEPTIDE REPEAT PROTEIN 39B"/>
    <property type="match status" value="1"/>
</dbReference>
<reference evidence="2" key="1">
    <citation type="journal article" date="2023" name="Mol. Biol. Evol.">
        <title>Third-Generation Sequencing Reveals the Adaptive Role of the Epigenome in Three Deep-Sea Polychaetes.</title>
        <authorList>
            <person name="Perez M."/>
            <person name="Aroh O."/>
            <person name="Sun Y."/>
            <person name="Lan Y."/>
            <person name="Juniper S.K."/>
            <person name="Young C.R."/>
            <person name="Angers B."/>
            <person name="Qian P.Y."/>
        </authorList>
    </citation>
    <scope>NUCLEOTIDE SEQUENCE</scope>
    <source>
        <strain evidence="2">R07B-5</strain>
    </source>
</reference>
<proteinExistence type="predicted"/>
<dbReference type="Gene3D" id="1.25.40.10">
    <property type="entry name" value="Tetratricopeptide repeat domain"/>
    <property type="match status" value="1"/>
</dbReference>
<organism evidence="2 3">
    <name type="scientific">Ridgeia piscesae</name>
    <name type="common">Tubeworm</name>
    <dbReference type="NCBI Taxonomy" id="27915"/>
    <lineage>
        <taxon>Eukaryota</taxon>
        <taxon>Metazoa</taxon>
        <taxon>Spiralia</taxon>
        <taxon>Lophotrochozoa</taxon>
        <taxon>Annelida</taxon>
        <taxon>Polychaeta</taxon>
        <taxon>Sedentaria</taxon>
        <taxon>Canalipalpata</taxon>
        <taxon>Sabellida</taxon>
        <taxon>Siboglinidae</taxon>
        <taxon>Ridgeia</taxon>
    </lineage>
</organism>
<dbReference type="InterPro" id="IPR019412">
    <property type="entry name" value="IML2/TPR_39"/>
</dbReference>
<keyword evidence="1" id="KW-0175">Coiled coil</keyword>
<dbReference type="InterPro" id="IPR011990">
    <property type="entry name" value="TPR-like_helical_dom_sf"/>
</dbReference>
<evidence type="ECO:0000313" key="3">
    <source>
        <dbReference type="Proteomes" id="UP001209878"/>
    </source>
</evidence>
<sequence>MWCHSFLGDWLLAMKYAEKLCRESQWSKAIYTFQKASFLMMCDDQTVETLAHITYLFSEVPRLKQKIAGKSIPVEKFAVKKALRYMEQNHRLTLPAYEIIYVWNGFNIIGKKEALLKPIISTVEQTLNEIVQHPDDYMYYHDDYCLALLLKGVCLRHSNKLFQAEQCFREIFTLEKMLSQDHYLVPYALLELAVLQTLSGQLQDARSMLDKARRNYKGYSLETRLHFRIHSATLQLDAYENSHSSLQQIASVSPTDSCEKFTFCDSSGEGLTAEKV</sequence>
<keyword evidence="3" id="KW-1185">Reference proteome</keyword>